<evidence type="ECO:0000256" key="2">
    <source>
        <dbReference type="ARBA" id="ARBA00022989"/>
    </source>
</evidence>
<dbReference type="GO" id="GO:0022857">
    <property type="term" value="F:transmembrane transporter activity"/>
    <property type="evidence" value="ECO:0007669"/>
    <property type="project" value="InterPro"/>
</dbReference>
<evidence type="ECO:0000256" key="1">
    <source>
        <dbReference type="ARBA" id="ARBA00022692"/>
    </source>
</evidence>
<keyword evidence="3 4" id="KW-0472">Membrane</keyword>
<dbReference type="PANTHER" id="PTHR23121">
    <property type="entry name" value="SODIUM-DEPENDENT GLUCOSE TRANSPORTER 1"/>
    <property type="match status" value="1"/>
</dbReference>
<comment type="caution">
    <text evidence="5">The sequence shown here is derived from an EMBL/GenBank/DDBJ whole genome shotgun (WGS) entry which is preliminary data.</text>
</comment>
<accession>A0A813NZ99</accession>
<name>A0A813NZ99_9BILA</name>
<dbReference type="EMBL" id="CAJNOC010000329">
    <property type="protein sequence ID" value="CAF0745904.1"/>
    <property type="molecule type" value="Genomic_DNA"/>
</dbReference>
<dbReference type="Pfam" id="PF07690">
    <property type="entry name" value="MFS_1"/>
    <property type="match status" value="1"/>
</dbReference>
<keyword evidence="6" id="KW-1185">Reference proteome</keyword>
<evidence type="ECO:0000313" key="5">
    <source>
        <dbReference type="EMBL" id="CAF0745904.1"/>
    </source>
</evidence>
<evidence type="ECO:0000256" key="4">
    <source>
        <dbReference type="SAM" id="Phobius"/>
    </source>
</evidence>
<feature type="transmembrane region" description="Helical" evidence="4">
    <location>
        <begin position="302"/>
        <end position="331"/>
    </location>
</feature>
<sequence>MAIKVQGAESLFSFKYRIIKTLVLILAWISYGINQEIIGSTMEHLKIYLNVDYPTVNLIIGIRRIGALIGTCISGAIVDKFSNYAELILAISCLFAAFGNFLMPLTPIPLLSGLIFFLQGVAFSVYDLCGNHIILFLWNGLSNSPINAMHAGYGIGALISVQLSKKFIKFNPIDEMKKMDLNSTDLNAPQITQINPNDMDLIIPYFIAGAFDFFLCIIFIIAQKVERKNSKKYQVNTNIELLNKSKKDVDSNQSSKILKLFFGDKVYKGYDLIYMLVQITNSYLTKGPGKFSIEEYSDIQTLFWLLFIAGRFIAAFVAFKMNAILFVTILYTSNLVITSLFLVPYLCQFKMFYWVAISFLGLVNGPLYPSSIMVAKILIGDFNSFVFSIFALLSGFVFQNVAGQLLDAIKPRDYFFGFENFNSAYLIMHLSFLPCFLGLICLLIIYVYYKLYFHKIKKELEN</sequence>
<gene>
    <name evidence="5" type="ORF">OXX778_LOCUS3646</name>
</gene>
<dbReference type="Proteomes" id="UP000663879">
    <property type="component" value="Unassembled WGS sequence"/>
</dbReference>
<keyword evidence="1 4" id="KW-0812">Transmembrane</keyword>
<feature type="transmembrane region" description="Helical" evidence="4">
    <location>
        <begin position="202"/>
        <end position="222"/>
    </location>
</feature>
<feature type="transmembrane region" description="Helical" evidence="4">
    <location>
        <begin position="351"/>
        <end position="370"/>
    </location>
</feature>
<proteinExistence type="predicted"/>
<feature type="transmembrane region" description="Helical" evidence="4">
    <location>
        <begin position="55"/>
        <end position="78"/>
    </location>
</feature>
<dbReference type="PANTHER" id="PTHR23121:SF9">
    <property type="entry name" value="SODIUM-DEPENDENT GLUCOSE TRANSPORTER 1"/>
    <property type="match status" value="1"/>
</dbReference>
<reference evidence="5" key="1">
    <citation type="submission" date="2021-02" db="EMBL/GenBank/DDBJ databases">
        <authorList>
            <person name="Nowell W R."/>
        </authorList>
    </citation>
    <scope>NUCLEOTIDE SEQUENCE</scope>
    <source>
        <strain evidence="5">Ploen Becks lab</strain>
    </source>
</reference>
<dbReference type="SUPFAM" id="SSF103473">
    <property type="entry name" value="MFS general substrate transporter"/>
    <property type="match status" value="1"/>
</dbReference>
<keyword evidence="2 4" id="KW-1133">Transmembrane helix</keyword>
<dbReference type="InterPro" id="IPR011701">
    <property type="entry name" value="MFS"/>
</dbReference>
<feature type="transmembrane region" description="Helical" evidence="4">
    <location>
        <begin position="114"/>
        <end position="138"/>
    </location>
</feature>
<evidence type="ECO:0000313" key="6">
    <source>
        <dbReference type="Proteomes" id="UP000663879"/>
    </source>
</evidence>
<dbReference type="Gene3D" id="1.20.1250.20">
    <property type="entry name" value="MFS general substrate transporter like domains"/>
    <property type="match status" value="1"/>
</dbReference>
<feature type="transmembrane region" description="Helical" evidence="4">
    <location>
        <begin position="16"/>
        <end position="34"/>
    </location>
</feature>
<protein>
    <submittedName>
        <fullName evidence="5">Uncharacterized protein</fullName>
    </submittedName>
</protein>
<feature type="transmembrane region" description="Helical" evidence="4">
    <location>
        <begin position="382"/>
        <end position="406"/>
    </location>
</feature>
<dbReference type="AlphaFoldDB" id="A0A813NZ99"/>
<organism evidence="5 6">
    <name type="scientific">Brachionus calyciflorus</name>
    <dbReference type="NCBI Taxonomy" id="104777"/>
    <lineage>
        <taxon>Eukaryota</taxon>
        <taxon>Metazoa</taxon>
        <taxon>Spiralia</taxon>
        <taxon>Gnathifera</taxon>
        <taxon>Rotifera</taxon>
        <taxon>Eurotatoria</taxon>
        <taxon>Monogononta</taxon>
        <taxon>Pseudotrocha</taxon>
        <taxon>Ploima</taxon>
        <taxon>Brachionidae</taxon>
        <taxon>Brachionus</taxon>
    </lineage>
</organism>
<feature type="transmembrane region" description="Helical" evidence="4">
    <location>
        <begin position="426"/>
        <end position="449"/>
    </location>
</feature>
<dbReference type="InterPro" id="IPR036259">
    <property type="entry name" value="MFS_trans_sf"/>
</dbReference>
<evidence type="ECO:0000256" key="3">
    <source>
        <dbReference type="ARBA" id="ARBA00023136"/>
    </source>
</evidence>
<dbReference type="OrthoDB" id="546893at2759"/>
<feature type="transmembrane region" description="Helical" evidence="4">
    <location>
        <begin position="84"/>
        <end position="102"/>
    </location>
</feature>